<proteinExistence type="inferred from homology"/>
<organism evidence="4 5">
    <name type="scientific">Vibrio algarum</name>
    <dbReference type="NCBI Taxonomy" id="3020714"/>
    <lineage>
        <taxon>Bacteria</taxon>
        <taxon>Pseudomonadati</taxon>
        <taxon>Pseudomonadota</taxon>
        <taxon>Gammaproteobacteria</taxon>
        <taxon>Vibrionales</taxon>
        <taxon>Vibrionaceae</taxon>
        <taxon>Vibrio</taxon>
    </lineage>
</organism>
<evidence type="ECO:0000313" key="4">
    <source>
        <dbReference type="EMBL" id="MDB1125985.1"/>
    </source>
</evidence>
<keyword evidence="5" id="KW-1185">Reference proteome</keyword>
<dbReference type="EMBL" id="JAQLOI010000003">
    <property type="protein sequence ID" value="MDB1125985.1"/>
    <property type="molecule type" value="Genomic_DNA"/>
</dbReference>
<evidence type="ECO:0000313" key="5">
    <source>
        <dbReference type="Proteomes" id="UP001210678"/>
    </source>
</evidence>
<evidence type="ECO:0000259" key="3">
    <source>
        <dbReference type="Pfam" id="PF02525"/>
    </source>
</evidence>
<feature type="domain" description="Flavodoxin-like fold" evidence="3">
    <location>
        <begin position="1"/>
        <end position="200"/>
    </location>
</feature>
<dbReference type="SUPFAM" id="SSF52218">
    <property type="entry name" value="Flavoproteins"/>
    <property type="match status" value="1"/>
</dbReference>
<evidence type="ECO:0000256" key="2">
    <source>
        <dbReference type="ARBA" id="ARBA00023002"/>
    </source>
</evidence>
<dbReference type="InterPro" id="IPR029039">
    <property type="entry name" value="Flavoprotein-like_sf"/>
</dbReference>
<dbReference type="RefSeq" id="WP_272140197.1">
    <property type="nucleotide sequence ID" value="NZ_JAQLOI010000003.1"/>
</dbReference>
<accession>A0ABT4YX97</accession>
<gene>
    <name evidence="4" type="ORF">PGX00_20895</name>
</gene>
<dbReference type="InterPro" id="IPR003680">
    <property type="entry name" value="Flavodoxin_fold"/>
</dbReference>
<dbReference type="InterPro" id="IPR051545">
    <property type="entry name" value="NAD(P)H_dehydrogenase_qn"/>
</dbReference>
<sequence>MKTLIILAHPSATSFNAQWAHASAEACSGEVLWSDLYAMGFDPIECAAHYGRSSDSFDPLKSQFEAAESNALPNDVTNEINKLREADRVIFHFPLWWFGPPAILKGWTERCLAHGEMHRSDARFDSGLCKGKEVLFCVTTGASAIESGPAGKEGDTNMHLWALAYTLRYCGFTIKQPLLLHGIHGYFEGDSEKKLEQRCKAMLAGQKQAIDGWSEIPNVRFNADTDFDEEGQLKLNSPSYTPFIRHTIAAKDLS</sequence>
<dbReference type="Gene3D" id="3.40.50.360">
    <property type="match status" value="1"/>
</dbReference>
<protein>
    <submittedName>
        <fullName evidence="4">NAD(P)H-dependent oxidoreductase</fullName>
    </submittedName>
</protein>
<dbReference type="PANTHER" id="PTHR10204:SF34">
    <property type="entry name" value="NAD(P)H DEHYDROGENASE [QUINONE] 1 ISOFORM 1"/>
    <property type="match status" value="1"/>
</dbReference>
<comment type="similarity">
    <text evidence="1">Belongs to the NAD(P)H dehydrogenase (quinone) family.</text>
</comment>
<dbReference type="Proteomes" id="UP001210678">
    <property type="component" value="Unassembled WGS sequence"/>
</dbReference>
<name>A0ABT4YX97_9VIBR</name>
<keyword evidence="2" id="KW-0560">Oxidoreductase</keyword>
<dbReference type="Pfam" id="PF02525">
    <property type="entry name" value="Flavodoxin_2"/>
    <property type="match status" value="1"/>
</dbReference>
<evidence type="ECO:0000256" key="1">
    <source>
        <dbReference type="ARBA" id="ARBA00006252"/>
    </source>
</evidence>
<comment type="caution">
    <text evidence="4">The sequence shown here is derived from an EMBL/GenBank/DDBJ whole genome shotgun (WGS) entry which is preliminary data.</text>
</comment>
<dbReference type="PANTHER" id="PTHR10204">
    <property type="entry name" value="NAD P H OXIDOREDUCTASE-RELATED"/>
    <property type="match status" value="1"/>
</dbReference>
<reference evidence="4 5" key="1">
    <citation type="submission" date="2023-01" db="EMBL/GenBank/DDBJ databases">
        <title>Vibrio sp. KJ40-1 sp.nov, isolated from marine algae.</title>
        <authorList>
            <person name="Butt M."/>
            <person name="Kim J.M.J."/>
            <person name="Jeon C.O.C."/>
        </authorList>
    </citation>
    <scope>NUCLEOTIDE SEQUENCE [LARGE SCALE GENOMIC DNA]</scope>
    <source>
        <strain evidence="4 5">KJ40-1</strain>
    </source>
</reference>